<dbReference type="Proteomes" id="UP000275408">
    <property type="component" value="Unassembled WGS sequence"/>
</dbReference>
<evidence type="ECO:0000259" key="4">
    <source>
        <dbReference type="Pfam" id="PF23328"/>
    </source>
</evidence>
<evidence type="ECO:0000256" key="1">
    <source>
        <dbReference type="SAM" id="MobiDB-lite"/>
    </source>
</evidence>
<keyword evidence="2" id="KW-1133">Transmembrane helix</keyword>
<name>A0A3M6TVJ1_POCDA</name>
<dbReference type="AlphaFoldDB" id="A0A3M6TVJ1"/>
<feature type="region of interest" description="Disordered" evidence="1">
    <location>
        <begin position="645"/>
        <end position="743"/>
    </location>
</feature>
<feature type="region of interest" description="Disordered" evidence="1">
    <location>
        <begin position="515"/>
        <end position="554"/>
    </location>
</feature>
<feature type="chain" id="PRO_5017974243" description="Shavenoid isoform B-like N-terminal domain-containing protein" evidence="3">
    <location>
        <begin position="21"/>
        <end position="743"/>
    </location>
</feature>
<feature type="region of interest" description="Disordered" evidence="1">
    <location>
        <begin position="346"/>
        <end position="396"/>
    </location>
</feature>
<organism evidence="5 6">
    <name type="scientific">Pocillopora damicornis</name>
    <name type="common">Cauliflower coral</name>
    <name type="synonym">Millepora damicornis</name>
    <dbReference type="NCBI Taxonomy" id="46731"/>
    <lineage>
        <taxon>Eukaryota</taxon>
        <taxon>Metazoa</taxon>
        <taxon>Cnidaria</taxon>
        <taxon>Anthozoa</taxon>
        <taxon>Hexacorallia</taxon>
        <taxon>Scleractinia</taxon>
        <taxon>Astrocoeniina</taxon>
        <taxon>Pocilloporidae</taxon>
        <taxon>Pocillopora</taxon>
    </lineage>
</organism>
<evidence type="ECO:0000256" key="2">
    <source>
        <dbReference type="SAM" id="Phobius"/>
    </source>
</evidence>
<sequence>MKPNSFLFLVLLGFSSLSLAMSSIDESNVKSYFVVRKVWNPDLFRVNMKYGSQCAKGMTLKAWCDALGAITGEVSANRRSCSCTCPSDVSYFLPSLRRCISKGQLPANFGGCLNHTDAFLSGRTVLNFPVDLDQKKEWKTSVSLKDYKCSLYGYYFDYNGFQIRWKNVTSGIFKLKPKGHEKIVSIEGQDKNGHVSGRIIKLYLFCSNITLQIKPKLEYCYLFKAQGSVTHYAPARNSSVYAVPTALNSHTPSSLYSFLPSLGIPQSTQTSSLSSKPQQTSLPSPSPGATTRSPATHTGVFSIFVSAHVETRSLQTKPALCSTRPILSSTSTAELESSLPVNSEEISNQVVNTGIPKSSVGTGEPNYSEPSELPTTESSLPTRDGPGDKEARKGGKDKGVAIGGGVGGAAVFGIVVIGLIIVFCRRRKLRESTEKIEELHVGVKNPVYEKPQDDIQMERHGEKATTFSGKDSQPTYMELVDNRGHESYRAVYSTADENYDNSSVYQSLDKNTPAASPVYQSLQNNQPSTKKPMPKQKISNAEKPGKPSVPSDPVYNVLEESHTKQGNTSEAIYNVLEGPDPGHDTSGNIQDPVYNVLDGSDAGQTYEAPDVGVQQDPLYNVLEVPESKQEHQEPLYNVLESADTENAPSRQHGPSDGATSEPLYNVLDGADSSGANSSDAEYAAPNRSLSANGHDNPAYEQTLKFGVPHASVHSPGSERESLYEPLKESDRQDVYEPLRKKGK</sequence>
<dbReference type="InterPro" id="IPR057507">
    <property type="entry name" value="Sha_B-like_N"/>
</dbReference>
<feature type="compositionally biased region" description="Low complexity" evidence="1">
    <location>
        <begin position="668"/>
        <end position="680"/>
    </location>
</feature>
<protein>
    <recommendedName>
        <fullName evidence="4">Shavenoid isoform B-like N-terminal domain-containing protein</fullName>
    </recommendedName>
</protein>
<feature type="compositionally biased region" description="Polar residues" evidence="1">
    <location>
        <begin position="346"/>
        <end position="361"/>
    </location>
</feature>
<feature type="compositionally biased region" description="Basic and acidic residues" evidence="1">
    <location>
        <begin position="716"/>
        <end position="743"/>
    </location>
</feature>
<keyword evidence="3" id="KW-0732">Signal</keyword>
<feature type="compositionally biased region" description="Low complexity" evidence="1">
    <location>
        <begin position="368"/>
        <end position="382"/>
    </location>
</feature>
<dbReference type="OrthoDB" id="5987088at2759"/>
<dbReference type="Pfam" id="PF23328">
    <property type="entry name" value="Sha_B_N"/>
    <property type="match status" value="1"/>
</dbReference>
<keyword evidence="6" id="KW-1185">Reference proteome</keyword>
<feature type="signal peptide" evidence="3">
    <location>
        <begin position="1"/>
        <end position="20"/>
    </location>
</feature>
<keyword evidence="2" id="KW-0812">Transmembrane</keyword>
<feature type="transmembrane region" description="Helical" evidence="2">
    <location>
        <begin position="400"/>
        <end position="424"/>
    </location>
</feature>
<feature type="compositionally biased region" description="Polar residues" evidence="1">
    <location>
        <begin position="515"/>
        <end position="529"/>
    </location>
</feature>
<feature type="compositionally biased region" description="Basic and acidic residues" evidence="1">
    <location>
        <begin position="385"/>
        <end position="396"/>
    </location>
</feature>
<feature type="domain" description="Shavenoid isoform B-like N-terminal" evidence="4">
    <location>
        <begin position="34"/>
        <end position="102"/>
    </location>
</feature>
<dbReference type="EMBL" id="RCHS01002828">
    <property type="protein sequence ID" value="RMX45445.1"/>
    <property type="molecule type" value="Genomic_DNA"/>
</dbReference>
<gene>
    <name evidence="5" type="ORF">pdam_00016072</name>
</gene>
<keyword evidence="2" id="KW-0472">Membrane</keyword>
<comment type="caution">
    <text evidence="5">The sequence shown here is derived from an EMBL/GenBank/DDBJ whole genome shotgun (WGS) entry which is preliminary data.</text>
</comment>
<proteinExistence type="predicted"/>
<evidence type="ECO:0000313" key="5">
    <source>
        <dbReference type="EMBL" id="RMX45445.1"/>
    </source>
</evidence>
<accession>A0A3M6TVJ1</accession>
<evidence type="ECO:0000256" key="3">
    <source>
        <dbReference type="SAM" id="SignalP"/>
    </source>
</evidence>
<feature type="region of interest" description="Disordered" evidence="1">
    <location>
        <begin position="573"/>
        <end position="608"/>
    </location>
</feature>
<feature type="region of interest" description="Disordered" evidence="1">
    <location>
        <begin position="267"/>
        <end position="295"/>
    </location>
</feature>
<evidence type="ECO:0000313" key="6">
    <source>
        <dbReference type="Proteomes" id="UP000275408"/>
    </source>
</evidence>
<reference evidence="5 6" key="1">
    <citation type="journal article" date="2018" name="Sci. Rep.">
        <title>Comparative analysis of the Pocillopora damicornis genome highlights role of immune system in coral evolution.</title>
        <authorList>
            <person name="Cunning R."/>
            <person name="Bay R.A."/>
            <person name="Gillette P."/>
            <person name="Baker A.C."/>
            <person name="Traylor-Knowles N."/>
        </authorList>
    </citation>
    <scope>NUCLEOTIDE SEQUENCE [LARGE SCALE GENOMIC DNA]</scope>
    <source>
        <strain evidence="5">RSMAS</strain>
        <tissue evidence="5">Whole animal</tissue>
    </source>
</reference>